<evidence type="ECO:0000256" key="6">
    <source>
        <dbReference type="SAM" id="Phobius"/>
    </source>
</evidence>
<name>A0ABW4Y800_9GAMM</name>
<dbReference type="EMBL" id="JBHUHX010000016">
    <property type="protein sequence ID" value="MFD2111797.1"/>
    <property type="molecule type" value="Genomic_DNA"/>
</dbReference>
<sequence>MSNMEFDLSQANKPSLPRRLGAFLYDIVLLLGVLMLANAVVVIPYEVITGHHIYEEALPLLLLRLYLLAVIGTFYVYFWTHGGQTLGMRAWRIRVVGDKGSNLGLGTAIVRFAWSIVSFVPAGLGLWWSLFDRDGLAWHDRKSHTQLVMLEKSA</sequence>
<evidence type="ECO:0000313" key="9">
    <source>
        <dbReference type="Proteomes" id="UP001597337"/>
    </source>
</evidence>
<evidence type="ECO:0000313" key="8">
    <source>
        <dbReference type="EMBL" id="MFD2111797.1"/>
    </source>
</evidence>
<feature type="domain" description="RDD" evidence="7">
    <location>
        <begin position="14"/>
        <end position="141"/>
    </location>
</feature>
<dbReference type="InterPro" id="IPR010432">
    <property type="entry name" value="RDD"/>
</dbReference>
<comment type="caution">
    <text evidence="8">The sequence shown here is derived from an EMBL/GenBank/DDBJ whole genome shotgun (WGS) entry which is preliminary data.</text>
</comment>
<evidence type="ECO:0000256" key="5">
    <source>
        <dbReference type="ARBA" id="ARBA00023136"/>
    </source>
</evidence>
<feature type="transmembrane region" description="Helical" evidence="6">
    <location>
        <begin position="112"/>
        <end position="131"/>
    </location>
</feature>
<dbReference type="InterPro" id="IPR051791">
    <property type="entry name" value="Pra-immunoreactive"/>
</dbReference>
<evidence type="ECO:0000256" key="1">
    <source>
        <dbReference type="ARBA" id="ARBA00004651"/>
    </source>
</evidence>
<dbReference type="Pfam" id="PF06271">
    <property type="entry name" value="RDD"/>
    <property type="match status" value="1"/>
</dbReference>
<reference evidence="9" key="1">
    <citation type="journal article" date="2019" name="Int. J. Syst. Evol. Microbiol.">
        <title>The Global Catalogue of Microorganisms (GCM) 10K type strain sequencing project: providing services to taxonomists for standard genome sequencing and annotation.</title>
        <authorList>
            <consortium name="The Broad Institute Genomics Platform"/>
            <consortium name="The Broad Institute Genome Sequencing Center for Infectious Disease"/>
            <person name="Wu L."/>
            <person name="Ma J."/>
        </authorList>
    </citation>
    <scope>NUCLEOTIDE SEQUENCE [LARGE SCALE GENOMIC DNA]</scope>
    <source>
        <strain evidence="9">KACC 12597</strain>
    </source>
</reference>
<evidence type="ECO:0000259" key="7">
    <source>
        <dbReference type="Pfam" id="PF06271"/>
    </source>
</evidence>
<dbReference type="PANTHER" id="PTHR36115">
    <property type="entry name" value="PROLINE-RICH ANTIGEN HOMOLOG-RELATED"/>
    <property type="match status" value="1"/>
</dbReference>
<dbReference type="RefSeq" id="WP_386025523.1">
    <property type="nucleotide sequence ID" value="NZ_JBHUHX010000016.1"/>
</dbReference>
<gene>
    <name evidence="8" type="ORF">ACFSJC_08095</name>
</gene>
<keyword evidence="5 6" id="KW-0472">Membrane</keyword>
<evidence type="ECO:0000256" key="4">
    <source>
        <dbReference type="ARBA" id="ARBA00022989"/>
    </source>
</evidence>
<proteinExistence type="predicted"/>
<keyword evidence="3 6" id="KW-0812">Transmembrane</keyword>
<keyword evidence="4 6" id="KW-1133">Transmembrane helix</keyword>
<feature type="transmembrane region" description="Helical" evidence="6">
    <location>
        <begin position="57"/>
        <end position="78"/>
    </location>
</feature>
<dbReference type="PANTHER" id="PTHR36115:SF10">
    <property type="entry name" value="RDD DOMAIN-CONTAINING PROTEIN"/>
    <property type="match status" value="1"/>
</dbReference>
<keyword evidence="2" id="KW-1003">Cell membrane</keyword>
<keyword evidence="9" id="KW-1185">Reference proteome</keyword>
<organism evidence="8 9">
    <name type="scientific">Thiorhodococcus fuscus</name>
    <dbReference type="NCBI Taxonomy" id="527200"/>
    <lineage>
        <taxon>Bacteria</taxon>
        <taxon>Pseudomonadati</taxon>
        <taxon>Pseudomonadota</taxon>
        <taxon>Gammaproteobacteria</taxon>
        <taxon>Chromatiales</taxon>
        <taxon>Chromatiaceae</taxon>
        <taxon>Thiorhodococcus</taxon>
    </lineage>
</organism>
<evidence type="ECO:0000256" key="3">
    <source>
        <dbReference type="ARBA" id="ARBA00022692"/>
    </source>
</evidence>
<feature type="transmembrane region" description="Helical" evidence="6">
    <location>
        <begin position="20"/>
        <end position="45"/>
    </location>
</feature>
<accession>A0ABW4Y800</accession>
<evidence type="ECO:0000256" key="2">
    <source>
        <dbReference type="ARBA" id="ARBA00022475"/>
    </source>
</evidence>
<comment type="subcellular location">
    <subcellularLocation>
        <location evidence="1">Cell membrane</location>
        <topology evidence="1">Multi-pass membrane protein</topology>
    </subcellularLocation>
</comment>
<protein>
    <submittedName>
        <fullName evidence="8">RDD family protein</fullName>
    </submittedName>
</protein>
<dbReference type="Proteomes" id="UP001597337">
    <property type="component" value="Unassembled WGS sequence"/>
</dbReference>